<dbReference type="InterPro" id="IPR020471">
    <property type="entry name" value="AKR"/>
</dbReference>
<dbReference type="Pfam" id="PF00248">
    <property type="entry name" value="Aldo_ket_red"/>
    <property type="match status" value="1"/>
</dbReference>
<keyword evidence="1" id="KW-0560">Oxidoreductase</keyword>
<feature type="region of interest" description="Disordered" evidence="2">
    <location>
        <begin position="1"/>
        <end position="23"/>
    </location>
</feature>
<proteinExistence type="predicted"/>
<dbReference type="InterPro" id="IPR023210">
    <property type="entry name" value="NADP_OxRdtase_dom"/>
</dbReference>
<evidence type="ECO:0000256" key="2">
    <source>
        <dbReference type="SAM" id="MobiDB-lite"/>
    </source>
</evidence>
<protein>
    <submittedName>
        <fullName evidence="4">NADP-dependent oxidoreductase domain-containing protein</fullName>
    </submittedName>
</protein>
<dbReference type="Gene3D" id="3.20.20.100">
    <property type="entry name" value="NADP-dependent oxidoreductase domain"/>
    <property type="match status" value="1"/>
</dbReference>
<evidence type="ECO:0000256" key="1">
    <source>
        <dbReference type="ARBA" id="ARBA00023002"/>
    </source>
</evidence>
<evidence type="ECO:0000259" key="3">
    <source>
        <dbReference type="Pfam" id="PF00248"/>
    </source>
</evidence>
<dbReference type="PANTHER" id="PTHR43827:SF8">
    <property type="entry name" value="ALDO_KETO REDUCTASE FAMILY PROTEIN"/>
    <property type="match status" value="1"/>
</dbReference>
<dbReference type="PANTHER" id="PTHR43827">
    <property type="entry name" value="2,5-DIKETO-D-GLUCONIC ACID REDUCTASE"/>
    <property type="match status" value="1"/>
</dbReference>
<gene>
    <name evidence="4" type="ORF">SUNI508_08648</name>
</gene>
<comment type="caution">
    <text evidence="4">The sequence shown here is derived from an EMBL/GenBank/DDBJ whole genome shotgun (WGS) entry which is preliminary data.</text>
</comment>
<dbReference type="Proteomes" id="UP001408356">
    <property type="component" value="Unassembled WGS sequence"/>
</dbReference>
<feature type="compositionally biased region" description="Polar residues" evidence="2">
    <location>
        <begin position="1"/>
        <end position="12"/>
    </location>
</feature>
<reference evidence="4 5" key="1">
    <citation type="journal article" date="2024" name="J. Plant Pathol.">
        <title>Sequence and assembly of the genome of Seiridium unicorne, isolate CBS 538.82, causal agent of cypress canker disease.</title>
        <authorList>
            <person name="Scali E."/>
            <person name="Rocca G.D."/>
            <person name="Danti R."/>
            <person name="Garbelotto M."/>
            <person name="Barberini S."/>
            <person name="Baroncelli R."/>
            <person name="Emiliani G."/>
        </authorList>
    </citation>
    <scope>NUCLEOTIDE SEQUENCE [LARGE SCALE GENOMIC DNA]</scope>
    <source>
        <strain evidence="4 5">BM-138-508</strain>
    </source>
</reference>
<feature type="domain" description="NADP-dependent oxidoreductase" evidence="3">
    <location>
        <begin position="40"/>
        <end position="233"/>
    </location>
</feature>
<dbReference type="SUPFAM" id="SSF51430">
    <property type="entry name" value="NAD(P)-linked oxidoreductase"/>
    <property type="match status" value="1"/>
</dbReference>
<name>A0ABR2US89_9PEZI</name>
<dbReference type="InterPro" id="IPR036812">
    <property type="entry name" value="NAD(P)_OxRdtase_dom_sf"/>
</dbReference>
<evidence type="ECO:0000313" key="5">
    <source>
        <dbReference type="Proteomes" id="UP001408356"/>
    </source>
</evidence>
<evidence type="ECO:0000313" key="4">
    <source>
        <dbReference type="EMBL" id="KAK9417497.1"/>
    </source>
</evidence>
<sequence>MATESLSQSSALSRDLTLPGNHKSDKAITTIPRLVYGTAWKKDRTADLVYTALQSGFRGIDTAAQPRHYQEDLVGEGLRRAVADGLVTRQHIFLQTKFSPVGAQDPGNMPYDPDAPLADQVRTSVASSLRNLAMTDTGEAYLDSVVLHSPLRSMEETAVVWKALSKYVPSQIRHLGISNTPLEIVEYLLAAPDIKVKPSVVQNRFHEKTRWEVPLRRLCRQHGIVFQSFWTLSGNPRLLKQEPVNVIAEAAGVEKEVAYYALVLGLEGTTILDGTTSQEHMQADLEGIEKVGQWAGHDGKETWMKALADFRVLIGEA</sequence>
<accession>A0ABR2US89</accession>
<keyword evidence="5" id="KW-1185">Reference proteome</keyword>
<dbReference type="EMBL" id="JARVKF010000397">
    <property type="protein sequence ID" value="KAK9417497.1"/>
    <property type="molecule type" value="Genomic_DNA"/>
</dbReference>
<organism evidence="4 5">
    <name type="scientific">Seiridium unicorne</name>
    <dbReference type="NCBI Taxonomy" id="138068"/>
    <lineage>
        <taxon>Eukaryota</taxon>
        <taxon>Fungi</taxon>
        <taxon>Dikarya</taxon>
        <taxon>Ascomycota</taxon>
        <taxon>Pezizomycotina</taxon>
        <taxon>Sordariomycetes</taxon>
        <taxon>Xylariomycetidae</taxon>
        <taxon>Amphisphaeriales</taxon>
        <taxon>Sporocadaceae</taxon>
        <taxon>Seiridium</taxon>
    </lineage>
</organism>